<comment type="similarity">
    <text evidence="2">Belongs to the SusD family.</text>
</comment>
<keyword evidence="3" id="KW-0732">Signal</keyword>
<accession>A0A239XMN0</accession>
<evidence type="ECO:0000256" key="3">
    <source>
        <dbReference type="ARBA" id="ARBA00022729"/>
    </source>
</evidence>
<organism evidence="7 8">
    <name type="scientific">Chryseobacterium taklimakanense</name>
    <dbReference type="NCBI Taxonomy" id="536441"/>
    <lineage>
        <taxon>Bacteria</taxon>
        <taxon>Pseudomonadati</taxon>
        <taxon>Bacteroidota</taxon>
        <taxon>Flavobacteriia</taxon>
        <taxon>Flavobacteriales</taxon>
        <taxon>Weeksellaceae</taxon>
        <taxon>Chryseobacterium group</taxon>
        <taxon>Chryseobacterium</taxon>
    </lineage>
</organism>
<dbReference type="KEGG" id="ctak:4412677_01846"/>
<dbReference type="GO" id="GO:0009279">
    <property type="term" value="C:cell outer membrane"/>
    <property type="evidence" value="ECO:0007669"/>
    <property type="project" value="UniProtKB-SubCell"/>
</dbReference>
<keyword evidence="8" id="KW-1185">Reference proteome</keyword>
<dbReference type="InterPro" id="IPR011990">
    <property type="entry name" value="TPR-like_helical_dom_sf"/>
</dbReference>
<dbReference type="Proteomes" id="UP000215196">
    <property type="component" value="Chromosome 1"/>
</dbReference>
<evidence type="ECO:0000259" key="6">
    <source>
        <dbReference type="Pfam" id="PF07980"/>
    </source>
</evidence>
<protein>
    <submittedName>
        <fullName evidence="7">SusD family</fullName>
    </submittedName>
</protein>
<evidence type="ECO:0000313" key="8">
    <source>
        <dbReference type="Proteomes" id="UP000215196"/>
    </source>
</evidence>
<keyword evidence="5" id="KW-0998">Cell outer membrane</keyword>
<sequence length="83" mass="9367">MANTGAAYITEILNSRRLELWGEGFRFLDLKRLSLPLDRTGAYVVTSVVNNVMTVPGDDKKWTWLIPQSEIDNSEGLVVQNEL</sequence>
<dbReference type="Pfam" id="PF07980">
    <property type="entry name" value="SusD_RagB"/>
    <property type="match status" value="1"/>
</dbReference>
<evidence type="ECO:0000256" key="2">
    <source>
        <dbReference type="ARBA" id="ARBA00006275"/>
    </source>
</evidence>
<evidence type="ECO:0000256" key="1">
    <source>
        <dbReference type="ARBA" id="ARBA00004442"/>
    </source>
</evidence>
<evidence type="ECO:0000313" key="7">
    <source>
        <dbReference type="EMBL" id="SNV48015.1"/>
    </source>
</evidence>
<dbReference type="EMBL" id="LT906465">
    <property type="protein sequence ID" value="SNV48015.1"/>
    <property type="molecule type" value="Genomic_DNA"/>
</dbReference>
<feature type="domain" description="RagB/SusD" evidence="6">
    <location>
        <begin position="4"/>
        <end position="81"/>
    </location>
</feature>
<comment type="subcellular location">
    <subcellularLocation>
        <location evidence="1">Cell outer membrane</location>
    </subcellularLocation>
</comment>
<dbReference type="Gene3D" id="1.25.40.390">
    <property type="match status" value="1"/>
</dbReference>
<proteinExistence type="inferred from homology"/>
<reference evidence="7 8" key="1">
    <citation type="submission" date="2017-06" db="EMBL/GenBank/DDBJ databases">
        <authorList>
            <consortium name="Pathogen Informatics"/>
        </authorList>
    </citation>
    <scope>NUCLEOTIDE SEQUENCE [LARGE SCALE GENOMIC DNA]</scope>
    <source>
        <strain evidence="7 8">NCTC13490</strain>
    </source>
</reference>
<dbReference type="AlphaFoldDB" id="A0A239XMN0"/>
<keyword evidence="4" id="KW-0472">Membrane</keyword>
<name>A0A239XMN0_9FLAO</name>
<evidence type="ECO:0000256" key="4">
    <source>
        <dbReference type="ARBA" id="ARBA00023136"/>
    </source>
</evidence>
<dbReference type="SUPFAM" id="SSF48452">
    <property type="entry name" value="TPR-like"/>
    <property type="match status" value="1"/>
</dbReference>
<gene>
    <name evidence="7" type="ORF">SAMEA4412677_01846</name>
</gene>
<evidence type="ECO:0000256" key="5">
    <source>
        <dbReference type="ARBA" id="ARBA00023237"/>
    </source>
</evidence>
<dbReference type="InterPro" id="IPR012944">
    <property type="entry name" value="SusD_RagB_dom"/>
</dbReference>